<comment type="caution">
    <text evidence="4">Lacks conserved residue(s) required for the propagation of feature annotation.</text>
</comment>
<dbReference type="Gene3D" id="2.10.109.10">
    <property type="entry name" value="Umud Fragment, subunit A"/>
    <property type="match status" value="2"/>
</dbReference>
<comment type="subcellular location">
    <subcellularLocation>
        <location evidence="4">Membrane</location>
        <topology evidence="4">Single-pass type II membrane protein</topology>
    </subcellularLocation>
</comment>
<dbReference type="PANTHER" id="PTHR43390:SF1">
    <property type="entry name" value="CHLOROPLAST PROCESSING PEPTIDASE"/>
    <property type="match status" value="1"/>
</dbReference>
<dbReference type="InterPro" id="IPR019533">
    <property type="entry name" value="Peptidase_S26"/>
</dbReference>
<keyword evidence="4" id="KW-0645">Protease</keyword>
<evidence type="ECO:0000256" key="3">
    <source>
        <dbReference type="PIRSR" id="PIRSR600223-1"/>
    </source>
</evidence>
<dbReference type="GO" id="GO:0009003">
    <property type="term" value="F:signal peptidase activity"/>
    <property type="evidence" value="ECO:0007669"/>
    <property type="project" value="UniProtKB-EC"/>
</dbReference>
<proteinExistence type="inferred from homology"/>
<dbReference type="PRINTS" id="PR00727">
    <property type="entry name" value="LEADERPTASE"/>
</dbReference>
<gene>
    <name evidence="6" type="primary">lepB_1</name>
    <name evidence="6" type="ORF">NCTC11388_00422</name>
</gene>
<evidence type="ECO:0000256" key="1">
    <source>
        <dbReference type="ARBA" id="ARBA00009370"/>
    </source>
</evidence>
<comment type="catalytic activity">
    <reaction evidence="4">
        <text>Cleavage of hydrophobic, N-terminal signal or leader sequences from secreted and periplasmic proteins.</text>
        <dbReference type="EC" id="3.4.21.89"/>
    </reaction>
</comment>
<keyword evidence="4" id="KW-0812">Transmembrane</keyword>
<dbReference type="NCBIfam" id="TIGR02227">
    <property type="entry name" value="sigpep_I_bact"/>
    <property type="match status" value="1"/>
</dbReference>
<dbReference type="RefSeq" id="WP_115168892.1">
    <property type="nucleotide sequence ID" value="NZ_UGYW01000001.1"/>
</dbReference>
<dbReference type="EC" id="3.4.21.89" evidence="4"/>
<keyword evidence="4" id="KW-1133">Transmembrane helix</keyword>
<evidence type="ECO:0000313" key="6">
    <source>
        <dbReference type="EMBL" id="SUI97771.1"/>
    </source>
</evidence>
<evidence type="ECO:0000256" key="4">
    <source>
        <dbReference type="RuleBase" id="RU362042"/>
    </source>
</evidence>
<dbReference type="InterPro" id="IPR000223">
    <property type="entry name" value="Pept_S26A_signal_pept_1"/>
</dbReference>
<comment type="similarity">
    <text evidence="1 4">Belongs to the peptidase S26 family.</text>
</comment>
<feature type="transmembrane region" description="Helical" evidence="4">
    <location>
        <begin position="49"/>
        <end position="70"/>
    </location>
</feature>
<feature type="active site" evidence="3">
    <location>
        <position position="249"/>
    </location>
</feature>
<feature type="transmembrane region" description="Helical" evidence="4">
    <location>
        <begin position="133"/>
        <end position="154"/>
    </location>
</feature>
<dbReference type="GO" id="GO:0004252">
    <property type="term" value="F:serine-type endopeptidase activity"/>
    <property type="evidence" value="ECO:0007669"/>
    <property type="project" value="InterPro"/>
</dbReference>
<dbReference type="InterPro" id="IPR043739">
    <property type="entry name" value="DUF5684"/>
</dbReference>
<reference evidence="6 7" key="1">
    <citation type="submission" date="2018-06" db="EMBL/GenBank/DDBJ databases">
        <authorList>
            <consortium name="Pathogen Informatics"/>
            <person name="Doyle S."/>
        </authorList>
    </citation>
    <scope>NUCLEOTIDE SEQUENCE [LARGE SCALE GENOMIC DNA]</scope>
    <source>
        <strain evidence="6 7">NCTC11388</strain>
    </source>
</reference>
<feature type="active site" evidence="3">
    <location>
        <position position="158"/>
    </location>
</feature>
<organism evidence="6 7">
    <name type="scientific">Sphingobacterium spiritivorum</name>
    <name type="common">Flavobacterium spiritivorum</name>
    <dbReference type="NCBI Taxonomy" id="258"/>
    <lineage>
        <taxon>Bacteria</taxon>
        <taxon>Pseudomonadati</taxon>
        <taxon>Bacteroidota</taxon>
        <taxon>Sphingobacteriia</taxon>
        <taxon>Sphingobacteriales</taxon>
        <taxon>Sphingobacteriaceae</taxon>
        <taxon>Sphingobacterium</taxon>
    </lineage>
</organism>
<dbReference type="Pfam" id="PF18936">
    <property type="entry name" value="DUF5684"/>
    <property type="match status" value="1"/>
</dbReference>
<evidence type="ECO:0000259" key="5">
    <source>
        <dbReference type="Pfam" id="PF10502"/>
    </source>
</evidence>
<dbReference type="SUPFAM" id="SSF51306">
    <property type="entry name" value="LexA/Signal peptidase"/>
    <property type="match status" value="1"/>
</dbReference>
<accession>A0A380B9K1</accession>
<keyword evidence="4" id="KW-0472">Membrane</keyword>
<dbReference type="Proteomes" id="UP000254893">
    <property type="component" value="Unassembled WGS sequence"/>
</dbReference>
<evidence type="ECO:0000313" key="7">
    <source>
        <dbReference type="Proteomes" id="UP000254893"/>
    </source>
</evidence>
<dbReference type="PANTHER" id="PTHR43390">
    <property type="entry name" value="SIGNAL PEPTIDASE I"/>
    <property type="match status" value="1"/>
</dbReference>
<dbReference type="Pfam" id="PF10502">
    <property type="entry name" value="Peptidase_S26"/>
    <property type="match status" value="2"/>
</dbReference>
<evidence type="ECO:0000256" key="2">
    <source>
        <dbReference type="ARBA" id="ARBA00019232"/>
    </source>
</evidence>
<name>A0A380B9K1_SPHSI</name>
<protein>
    <recommendedName>
        <fullName evidence="2 4">Signal peptidase I</fullName>
        <ecNumber evidence="4">3.4.21.89</ecNumber>
    </recommendedName>
</protein>
<feature type="domain" description="Peptidase S26" evidence="5">
    <location>
        <begin position="418"/>
        <end position="453"/>
    </location>
</feature>
<dbReference type="CDD" id="cd06530">
    <property type="entry name" value="S26_SPase_I"/>
    <property type="match status" value="2"/>
</dbReference>
<dbReference type="AlphaFoldDB" id="A0A380B9K1"/>
<keyword evidence="4 6" id="KW-0378">Hydrolase</keyword>
<feature type="domain" description="Peptidase S26" evidence="5">
    <location>
        <begin position="128"/>
        <end position="272"/>
    </location>
</feature>
<dbReference type="GO" id="GO:0006465">
    <property type="term" value="P:signal peptide processing"/>
    <property type="evidence" value="ECO:0007669"/>
    <property type="project" value="InterPro"/>
</dbReference>
<dbReference type="InterPro" id="IPR036286">
    <property type="entry name" value="LexA/Signal_pep-like_sf"/>
</dbReference>
<dbReference type="EMBL" id="UGYW01000001">
    <property type="protein sequence ID" value="SUI97771.1"/>
    <property type="molecule type" value="Genomic_DNA"/>
</dbReference>
<dbReference type="GO" id="GO:0016020">
    <property type="term" value="C:membrane"/>
    <property type="evidence" value="ECO:0007669"/>
    <property type="project" value="UniProtKB-SubCell"/>
</dbReference>
<sequence>MISIIVFIVLTIVALFGLWQLFVKAGKQGWESIVPFYREYVFAQLTGKPTWQVFLLLIPIVNIFIFYGLYLDFIKSFGKFRFWEHAAAILVPFIVLPMWARDPKVKYLGLSATEEFKKKYPYKKSVGREWADAIVFAIVAAYFIRSFVIELYFIPSGSMEKSLMTGDCIVVSKFHYGVRLPITPIAFPLAHHTMPLLGTKAYSTIIQWPYRRLPGLQEIKRNDIFVFNLPEEADPPLSRPIDKRENLIKRCVGLPGDIITLKESVLFVNDKPGFDPPEGMMDYFVFTDGTGLNPDRMLEKRIEFYSAGQEPYQVFLTKAELADMKTWPNIKQIIPNIAKPTDIDQGEGIFPHNPKYHWNVDNFGPLQIPKKGWTVQLDSMTMPLYERAIRVYEGNEVETKADGIYINGAKASSYTFKMNYYWMMGDNRHNSRDARVWGLVPEDHIVGKPLFVLYSKDKDGSGFSSFRWNRVFKSIND</sequence>